<evidence type="ECO:0000256" key="7">
    <source>
        <dbReference type="ARBA" id="ARBA00023065"/>
    </source>
</evidence>
<reference evidence="11 12" key="1">
    <citation type="submission" date="2016-10" db="EMBL/GenBank/DDBJ databases">
        <authorList>
            <person name="Varghese N."/>
            <person name="Submissions S."/>
        </authorList>
    </citation>
    <scope>NUCLEOTIDE SEQUENCE [LARGE SCALE GENOMIC DNA]</scope>
    <source>
        <strain evidence="11 12">FF3</strain>
    </source>
</reference>
<proteinExistence type="predicted"/>
<evidence type="ECO:0000256" key="2">
    <source>
        <dbReference type="ARBA" id="ARBA00022448"/>
    </source>
</evidence>
<keyword evidence="2" id="KW-0813">Transport</keyword>
<evidence type="ECO:0000256" key="3">
    <source>
        <dbReference type="ARBA" id="ARBA00022449"/>
    </source>
</evidence>
<evidence type="ECO:0000256" key="5">
    <source>
        <dbReference type="ARBA" id="ARBA00022692"/>
    </source>
</evidence>
<name>A0A975W6D7_9RHOB</name>
<dbReference type="GO" id="GO:0005886">
    <property type="term" value="C:plasma membrane"/>
    <property type="evidence" value="ECO:0007669"/>
    <property type="project" value="UniProtKB-SubCell"/>
</dbReference>
<accession>A0A975W6D7</accession>
<feature type="transmembrane region" description="Helical" evidence="10">
    <location>
        <begin position="271"/>
        <end position="297"/>
    </location>
</feature>
<evidence type="ECO:0000256" key="9">
    <source>
        <dbReference type="ARBA" id="ARBA00031636"/>
    </source>
</evidence>
<feature type="transmembrane region" description="Helical" evidence="10">
    <location>
        <begin position="353"/>
        <end position="372"/>
    </location>
</feature>
<organism evidence="11 12">
    <name type="scientific">Marinovum algicola</name>
    <dbReference type="NCBI Taxonomy" id="42444"/>
    <lineage>
        <taxon>Bacteria</taxon>
        <taxon>Pseudomonadati</taxon>
        <taxon>Pseudomonadota</taxon>
        <taxon>Alphaproteobacteria</taxon>
        <taxon>Rhodobacterales</taxon>
        <taxon>Roseobacteraceae</taxon>
        <taxon>Marinovum</taxon>
    </lineage>
</organism>
<feature type="transmembrane region" description="Helical" evidence="10">
    <location>
        <begin position="161"/>
        <end position="181"/>
    </location>
</feature>
<feature type="transmembrane region" description="Helical" evidence="10">
    <location>
        <begin position="417"/>
        <end position="438"/>
    </location>
</feature>
<evidence type="ECO:0000256" key="4">
    <source>
        <dbReference type="ARBA" id="ARBA00022475"/>
    </source>
</evidence>
<dbReference type="PANTHER" id="PTHR43298:SF2">
    <property type="entry name" value="FMN_FAD EXPORTER YEEO-RELATED"/>
    <property type="match status" value="1"/>
</dbReference>
<dbReference type="GeneID" id="80816548"/>
<comment type="caution">
    <text evidence="11">The sequence shown here is derived from an EMBL/GenBank/DDBJ whole genome shotgun (WGS) entry which is preliminary data.</text>
</comment>
<keyword evidence="3" id="KW-0050">Antiport</keyword>
<keyword evidence="5 10" id="KW-0812">Transmembrane</keyword>
<dbReference type="InterPro" id="IPR002528">
    <property type="entry name" value="MATE_fam"/>
</dbReference>
<dbReference type="EMBL" id="FNYY01000001">
    <property type="protein sequence ID" value="SEI57834.1"/>
    <property type="molecule type" value="Genomic_DNA"/>
</dbReference>
<keyword evidence="6 10" id="KW-1133">Transmembrane helix</keyword>
<keyword evidence="8 10" id="KW-0472">Membrane</keyword>
<dbReference type="GO" id="GO:0015297">
    <property type="term" value="F:antiporter activity"/>
    <property type="evidence" value="ECO:0007669"/>
    <property type="project" value="UniProtKB-KW"/>
</dbReference>
<feature type="transmembrane region" description="Helical" evidence="10">
    <location>
        <begin position="238"/>
        <end position="265"/>
    </location>
</feature>
<feature type="transmembrane region" description="Helical" evidence="10">
    <location>
        <begin position="318"/>
        <end position="341"/>
    </location>
</feature>
<dbReference type="Proteomes" id="UP000182932">
    <property type="component" value="Unassembled WGS sequence"/>
</dbReference>
<evidence type="ECO:0000256" key="8">
    <source>
        <dbReference type="ARBA" id="ARBA00023136"/>
    </source>
</evidence>
<dbReference type="GO" id="GO:0006811">
    <property type="term" value="P:monoatomic ion transport"/>
    <property type="evidence" value="ECO:0007669"/>
    <property type="project" value="UniProtKB-KW"/>
</dbReference>
<keyword evidence="12" id="KW-1185">Reference proteome</keyword>
<feature type="transmembrane region" description="Helical" evidence="10">
    <location>
        <begin position="93"/>
        <end position="111"/>
    </location>
</feature>
<feature type="transmembrane region" description="Helical" evidence="10">
    <location>
        <begin position="193"/>
        <end position="218"/>
    </location>
</feature>
<comment type="subcellular location">
    <subcellularLocation>
        <location evidence="1">Cell inner membrane</location>
        <topology evidence="1">Multi-pass membrane protein</topology>
    </subcellularLocation>
</comment>
<evidence type="ECO:0000256" key="10">
    <source>
        <dbReference type="SAM" id="Phobius"/>
    </source>
</evidence>
<dbReference type="PANTHER" id="PTHR43298">
    <property type="entry name" value="MULTIDRUG RESISTANCE PROTEIN NORM-RELATED"/>
    <property type="match status" value="1"/>
</dbReference>
<feature type="transmembrane region" description="Helical" evidence="10">
    <location>
        <begin position="48"/>
        <end position="72"/>
    </location>
</feature>
<dbReference type="InterPro" id="IPR048279">
    <property type="entry name" value="MdtK-like"/>
</dbReference>
<evidence type="ECO:0000313" key="12">
    <source>
        <dbReference type="Proteomes" id="UP000182932"/>
    </source>
</evidence>
<dbReference type="NCBIfam" id="TIGR00797">
    <property type="entry name" value="matE"/>
    <property type="match status" value="1"/>
</dbReference>
<dbReference type="AlphaFoldDB" id="A0A975W6D7"/>
<keyword evidence="7" id="KW-0406">Ion transport</keyword>
<evidence type="ECO:0000256" key="6">
    <source>
        <dbReference type="ARBA" id="ARBA00022989"/>
    </source>
</evidence>
<dbReference type="InterPro" id="IPR050222">
    <property type="entry name" value="MATE_MdtK"/>
</dbReference>
<evidence type="ECO:0000256" key="1">
    <source>
        <dbReference type="ARBA" id="ARBA00004429"/>
    </source>
</evidence>
<dbReference type="RefSeq" id="WP_074834429.1">
    <property type="nucleotide sequence ID" value="NZ_CATLQZ010000005.1"/>
</dbReference>
<evidence type="ECO:0000313" key="11">
    <source>
        <dbReference type="EMBL" id="SEI57834.1"/>
    </source>
</evidence>
<keyword evidence="4" id="KW-1003">Cell membrane</keyword>
<feature type="transmembrane region" description="Helical" evidence="10">
    <location>
        <begin position="393"/>
        <end position="411"/>
    </location>
</feature>
<protein>
    <recommendedName>
        <fullName evidence="9">Multidrug-efflux transporter</fullName>
    </recommendedName>
</protein>
<dbReference type="PIRSF" id="PIRSF006603">
    <property type="entry name" value="DinF"/>
    <property type="match status" value="1"/>
</dbReference>
<feature type="transmembrane region" description="Helical" evidence="10">
    <location>
        <begin position="131"/>
        <end position="149"/>
    </location>
</feature>
<gene>
    <name evidence="11" type="ORF">SAMN04487940_101278</name>
</gene>
<dbReference type="CDD" id="cd13131">
    <property type="entry name" value="MATE_NorM_like"/>
    <property type="match status" value="1"/>
</dbReference>
<dbReference type="Pfam" id="PF01554">
    <property type="entry name" value="MatE"/>
    <property type="match status" value="2"/>
</dbReference>
<dbReference type="GO" id="GO:0042910">
    <property type="term" value="F:xenobiotic transmembrane transporter activity"/>
    <property type="evidence" value="ECO:0007669"/>
    <property type="project" value="InterPro"/>
</dbReference>
<sequence>MQTPLTHSQHIRAITRIGLPLVGGHLAQFLIGLTDTVMMGWYGVEALAALVLGTTVFFVTFLLGSGFAFAVMPLVASAAAEGDEIGLRRITRMGLWLSVIYGALFLPMFWFSAPLLEALGQAPELAAEAQVYLRITGVALIPALLVMVIKSYLAALERTAVVFWITVLAAAANALANYMLIFGNWGAPELGVAGAACASLIVHLVSLVGVVIYARATLPAHNLFARLWRPDFDVLARVLRMGVPIGLTNFAEVGLFAASSIMMGWLGTVPLAAHGIVLQIGTAAFMIHLGLSNAATVRAGNAFGQKDRLALRRGAQSVIALSAFFAAITCAIFLIWPEALISLFLSDNDPDRAAIITIGTGLLVMAALFQLADGMQVLALGLLRGVQDTTVPMIIAGISYWGLGLTTAYLLGFTWGFGGIGVWAGLVIGLAAAGVMMMSRFWLRADRLATSGPASVS</sequence>
<feature type="transmembrane region" description="Helical" evidence="10">
    <location>
        <begin position="21"/>
        <end position="42"/>
    </location>
</feature>